<comment type="caution">
    <text evidence="1">The sequence shown here is derived from an EMBL/GenBank/DDBJ whole genome shotgun (WGS) entry which is preliminary data.</text>
</comment>
<protein>
    <submittedName>
        <fullName evidence="1">Uncharacterized protein</fullName>
    </submittedName>
</protein>
<name>A0ACC5X234_PANGG</name>
<evidence type="ECO:0000313" key="1">
    <source>
        <dbReference type="EMBL" id="MCI4385331.1"/>
    </source>
</evidence>
<reference evidence="1 2" key="1">
    <citation type="journal article" date="2022" name="bioRxiv">
        <title>An ancient truncated duplication of the anti-Mullerian hormone receptor type 2 gene is a potential conserved master sex determinant in the Pangasiidae catfish family.</title>
        <authorList>
            <person name="Wen M."/>
            <person name="Pan Q."/>
            <person name="Jouanno E."/>
            <person name="Montfort J."/>
            <person name="Zahm M."/>
            <person name="Cabau C."/>
            <person name="Klopp C."/>
            <person name="Iampietro C."/>
            <person name="Roques C."/>
            <person name="Bouchez O."/>
            <person name="Castinel A."/>
            <person name="Donnadieu C."/>
            <person name="Parrinello H."/>
            <person name="Poncet C."/>
            <person name="Belmonte E."/>
            <person name="Gautier V."/>
            <person name="Avarre J.-C."/>
            <person name="Dugue R."/>
            <person name="Gustiano R."/>
            <person name="Ha T.T.T."/>
            <person name="Campet M."/>
            <person name="Sriphairoj K."/>
            <person name="Ribolli J."/>
            <person name="de Almeida F.L."/>
            <person name="Desvignes T."/>
            <person name="Postlethwait J.H."/>
            <person name="Bucao C.F."/>
            <person name="Robinson-Rechavi M."/>
            <person name="Bobe J."/>
            <person name="Herpin A."/>
            <person name="Guiguen Y."/>
        </authorList>
    </citation>
    <scope>NUCLEOTIDE SEQUENCE [LARGE SCALE GENOMIC DNA]</scope>
    <source>
        <strain evidence="1">YG-Dec2019</strain>
    </source>
</reference>
<dbReference type="EMBL" id="CM040466">
    <property type="protein sequence ID" value="MCI4385331.1"/>
    <property type="molecule type" value="Genomic_DNA"/>
</dbReference>
<gene>
    <name evidence="1" type="ORF">PGIGA_G00049270</name>
</gene>
<accession>A0ACC5X234</accession>
<evidence type="ECO:0000313" key="2">
    <source>
        <dbReference type="Proteomes" id="UP000829447"/>
    </source>
</evidence>
<sequence length="183" mass="20245">MQTPYTQGGGGNQAHNPGALSSAFICSLLHFNTLRENWMLLSPKTLTEKKQCHNIRSPVPASQTISVRSCTISDANWPRNRQRPPHLSRKQLLKVYSAVPRPSPPSWELKCSSRPSTEGSKKLRGLKYTAPKLTSQAWLPFGTRSATPLTKQVWITLVWTLSMRIHPGALAHPAVTQTVTGAK</sequence>
<dbReference type="Proteomes" id="UP000829447">
    <property type="component" value="Linkage Group LG13"/>
</dbReference>
<proteinExistence type="predicted"/>
<organism evidence="1 2">
    <name type="scientific">Pangasianodon gigas</name>
    <name type="common">Mekong giant catfish</name>
    <name type="synonym">Pangasius gigas</name>
    <dbReference type="NCBI Taxonomy" id="30993"/>
    <lineage>
        <taxon>Eukaryota</taxon>
        <taxon>Metazoa</taxon>
        <taxon>Chordata</taxon>
        <taxon>Craniata</taxon>
        <taxon>Vertebrata</taxon>
        <taxon>Euteleostomi</taxon>
        <taxon>Actinopterygii</taxon>
        <taxon>Neopterygii</taxon>
        <taxon>Teleostei</taxon>
        <taxon>Ostariophysi</taxon>
        <taxon>Siluriformes</taxon>
        <taxon>Pangasiidae</taxon>
        <taxon>Pangasianodon</taxon>
    </lineage>
</organism>
<keyword evidence="2" id="KW-1185">Reference proteome</keyword>